<protein>
    <submittedName>
        <fullName evidence="3">Zinc-ribbon domain-containing protein</fullName>
    </submittedName>
</protein>
<dbReference type="AlphaFoldDB" id="A0A9D2SAV1"/>
<keyword evidence="1" id="KW-0812">Transmembrane</keyword>
<keyword evidence="1" id="KW-1133">Transmembrane helix</keyword>
<evidence type="ECO:0000313" key="4">
    <source>
        <dbReference type="Proteomes" id="UP000823921"/>
    </source>
</evidence>
<comment type="caution">
    <text evidence="3">The sequence shown here is derived from an EMBL/GenBank/DDBJ whole genome shotgun (WGS) entry which is preliminary data.</text>
</comment>
<dbReference type="Proteomes" id="UP000823921">
    <property type="component" value="Unassembled WGS sequence"/>
</dbReference>
<name>A0A9D2SAV1_9FIRM</name>
<organism evidence="3 4">
    <name type="scientific">Candidatus Flavonifractor intestinigallinarum</name>
    <dbReference type="NCBI Taxonomy" id="2838586"/>
    <lineage>
        <taxon>Bacteria</taxon>
        <taxon>Bacillati</taxon>
        <taxon>Bacillota</taxon>
        <taxon>Clostridia</taxon>
        <taxon>Eubacteriales</taxon>
        <taxon>Oscillospiraceae</taxon>
        <taxon>Flavonifractor</taxon>
    </lineage>
</organism>
<dbReference type="SUPFAM" id="SSF51126">
    <property type="entry name" value="Pectin lyase-like"/>
    <property type="match status" value="1"/>
</dbReference>
<evidence type="ECO:0000256" key="1">
    <source>
        <dbReference type="SAM" id="Phobius"/>
    </source>
</evidence>
<evidence type="ECO:0000259" key="2">
    <source>
        <dbReference type="Pfam" id="PF13240"/>
    </source>
</evidence>
<sequence>MNPRCPHCGAPLPAGASFCPHCAQNLRTRREMDTPVRRWLKPFKQTLLLLVLAALGWAGWLVYDALAPNVYEAWGELTYNLNGNDYHLFLTCRTDAVPEAAHTMQVEDGGVYDRVSRLFVTHVDSGQDAGRAFSNQMDQFQTRVIQPPDSPSPVVCSLPIDPNDPYDGLALTTLDFTGRSQGPVEVEWTITMKNGDTIFLRQKLDFQRVDTAHYYPEDYDMDTIEDLQALVDQIQAEVPLSTVVRIHLPPVTYEGGLTIHRRGINLSGSTDGQGRRTTFLGPVVLAPEEDPLCDVEHIDFVGNGTGTGLTVAAQYRVLDCSFTGWDIGLLVGGEAWANPKDCLFTDNDIGFRFDSGGDYCNYTDFTNNTFRNNTVAVDLLRVPGLRTIDFTGCLFDGNVATILNPNAHAIDTGGATFT</sequence>
<feature type="transmembrane region" description="Helical" evidence="1">
    <location>
        <begin position="46"/>
        <end position="63"/>
    </location>
</feature>
<evidence type="ECO:0000313" key="3">
    <source>
        <dbReference type="EMBL" id="HJB80702.1"/>
    </source>
</evidence>
<dbReference type="InterPro" id="IPR011050">
    <property type="entry name" value="Pectin_lyase_fold/virulence"/>
</dbReference>
<gene>
    <name evidence="3" type="ORF">H9712_06935</name>
</gene>
<accession>A0A9D2SAV1</accession>
<dbReference type="Pfam" id="PF13240">
    <property type="entry name" value="Zn_Ribbon_1"/>
    <property type="match status" value="1"/>
</dbReference>
<reference evidence="3" key="1">
    <citation type="journal article" date="2021" name="PeerJ">
        <title>Extensive microbial diversity within the chicken gut microbiome revealed by metagenomics and culture.</title>
        <authorList>
            <person name="Gilroy R."/>
            <person name="Ravi A."/>
            <person name="Getino M."/>
            <person name="Pursley I."/>
            <person name="Horton D.L."/>
            <person name="Alikhan N.F."/>
            <person name="Baker D."/>
            <person name="Gharbi K."/>
            <person name="Hall N."/>
            <person name="Watson M."/>
            <person name="Adriaenssens E.M."/>
            <person name="Foster-Nyarko E."/>
            <person name="Jarju S."/>
            <person name="Secka A."/>
            <person name="Antonio M."/>
            <person name="Oren A."/>
            <person name="Chaudhuri R.R."/>
            <person name="La Ragione R."/>
            <person name="Hildebrand F."/>
            <person name="Pallen M.J."/>
        </authorList>
    </citation>
    <scope>NUCLEOTIDE SEQUENCE</scope>
    <source>
        <strain evidence="3">CHK192-8294</strain>
    </source>
</reference>
<dbReference type="EMBL" id="DWXO01000069">
    <property type="protein sequence ID" value="HJB80702.1"/>
    <property type="molecule type" value="Genomic_DNA"/>
</dbReference>
<keyword evidence="1" id="KW-0472">Membrane</keyword>
<reference evidence="3" key="2">
    <citation type="submission" date="2021-04" db="EMBL/GenBank/DDBJ databases">
        <authorList>
            <person name="Gilroy R."/>
        </authorList>
    </citation>
    <scope>NUCLEOTIDE SEQUENCE</scope>
    <source>
        <strain evidence="3">CHK192-8294</strain>
    </source>
</reference>
<dbReference type="InterPro" id="IPR026870">
    <property type="entry name" value="Zinc_ribbon_dom"/>
</dbReference>
<proteinExistence type="predicted"/>
<feature type="domain" description="Zinc-ribbon" evidence="2">
    <location>
        <begin position="5"/>
        <end position="22"/>
    </location>
</feature>